<dbReference type="SMART" id="SM00530">
    <property type="entry name" value="HTH_XRE"/>
    <property type="match status" value="1"/>
</dbReference>
<dbReference type="Proteomes" id="UP000265725">
    <property type="component" value="Chromosome"/>
</dbReference>
<evidence type="ECO:0000259" key="2">
    <source>
        <dbReference type="PROSITE" id="PS50943"/>
    </source>
</evidence>
<dbReference type="GO" id="GO:0005829">
    <property type="term" value="C:cytosol"/>
    <property type="evidence" value="ECO:0007669"/>
    <property type="project" value="TreeGrafter"/>
</dbReference>
<protein>
    <submittedName>
        <fullName evidence="3">XRE family transcriptional regulator</fullName>
    </submittedName>
</protein>
<keyword evidence="1" id="KW-0238">DNA-binding</keyword>
<gene>
    <name evidence="3" type="ORF">D3873_03400</name>
</gene>
<dbReference type="KEGG" id="paek:D3873_03400"/>
<dbReference type="GO" id="GO:0003700">
    <property type="term" value="F:DNA-binding transcription factor activity"/>
    <property type="evidence" value="ECO:0007669"/>
    <property type="project" value="TreeGrafter"/>
</dbReference>
<dbReference type="Gene3D" id="1.10.260.40">
    <property type="entry name" value="lambda repressor-like DNA-binding domains"/>
    <property type="match status" value="1"/>
</dbReference>
<dbReference type="EMBL" id="CP032418">
    <property type="protein sequence ID" value="AYC28962.1"/>
    <property type="molecule type" value="Genomic_DNA"/>
</dbReference>
<dbReference type="GO" id="GO:0003677">
    <property type="term" value="F:DNA binding"/>
    <property type="evidence" value="ECO:0007669"/>
    <property type="project" value="UniProtKB-KW"/>
</dbReference>
<dbReference type="InterPro" id="IPR050807">
    <property type="entry name" value="TransReg_Diox_bact_type"/>
</dbReference>
<sequence>MGLRILEGIMEFHKEVQFIDPVEELVQKLVVCRKMQGLTQKELAVKCGLQQTAIARIETGSTVPRLDTFMKIANALELKPFLQPNTVSEI</sequence>
<dbReference type="Pfam" id="PF01381">
    <property type="entry name" value="HTH_3"/>
    <property type="match status" value="1"/>
</dbReference>
<evidence type="ECO:0000313" key="4">
    <source>
        <dbReference type="Proteomes" id="UP000265725"/>
    </source>
</evidence>
<organism evidence="3 4">
    <name type="scientific">Paenisporosarcina cavernae</name>
    <dbReference type="NCBI Taxonomy" id="2320858"/>
    <lineage>
        <taxon>Bacteria</taxon>
        <taxon>Bacillati</taxon>
        <taxon>Bacillota</taxon>
        <taxon>Bacilli</taxon>
        <taxon>Bacillales</taxon>
        <taxon>Caryophanaceae</taxon>
        <taxon>Paenisporosarcina</taxon>
    </lineage>
</organism>
<evidence type="ECO:0000313" key="3">
    <source>
        <dbReference type="EMBL" id="AYC28962.1"/>
    </source>
</evidence>
<feature type="domain" description="HTH cro/C1-type" evidence="2">
    <location>
        <begin position="29"/>
        <end position="82"/>
    </location>
</feature>
<name>A0A385YTR7_9BACL</name>
<dbReference type="OrthoDB" id="9781521at2"/>
<dbReference type="SUPFAM" id="SSF47413">
    <property type="entry name" value="lambda repressor-like DNA-binding domains"/>
    <property type="match status" value="1"/>
</dbReference>
<accession>A0A385YTR7</accession>
<dbReference type="PROSITE" id="PS50943">
    <property type="entry name" value="HTH_CROC1"/>
    <property type="match status" value="1"/>
</dbReference>
<dbReference type="CDD" id="cd00093">
    <property type="entry name" value="HTH_XRE"/>
    <property type="match status" value="1"/>
</dbReference>
<reference evidence="4" key="1">
    <citation type="submission" date="2018-09" db="EMBL/GenBank/DDBJ databases">
        <authorList>
            <person name="Zhu H."/>
        </authorList>
    </citation>
    <scope>NUCLEOTIDE SEQUENCE [LARGE SCALE GENOMIC DNA]</scope>
    <source>
        <strain evidence="4">K2R23-3</strain>
    </source>
</reference>
<keyword evidence="4" id="KW-1185">Reference proteome</keyword>
<dbReference type="InterPro" id="IPR001387">
    <property type="entry name" value="Cro/C1-type_HTH"/>
</dbReference>
<evidence type="ECO:0000256" key="1">
    <source>
        <dbReference type="ARBA" id="ARBA00023125"/>
    </source>
</evidence>
<dbReference type="PANTHER" id="PTHR46797:SF1">
    <property type="entry name" value="METHYLPHOSPHONATE SYNTHASE"/>
    <property type="match status" value="1"/>
</dbReference>
<dbReference type="PANTHER" id="PTHR46797">
    <property type="entry name" value="HTH-TYPE TRANSCRIPTIONAL REGULATOR"/>
    <property type="match status" value="1"/>
</dbReference>
<dbReference type="AlphaFoldDB" id="A0A385YTR7"/>
<proteinExistence type="predicted"/>
<dbReference type="InterPro" id="IPR010982">
    <property type="entry name" value="Lambda_DNA-bd_dom_sf"/>
</dbReference>